<dbReference type="NCBIfam" id="NF033788">
    <property type="entry name" value="HTH_metalloreg"/>
    <property type="match status" value="1"/>
</dbReference>
<evidence type="ECO:0000256" key="1">
    <source>
        <dbReference type="ARBA" id="ARBA00023015"/>
    </source>
</evidence>
<organism evidence="5 6">
    <name type="scientific">Limnobacter parvus</name>
    <dbReference type="NCBI Taxonomy" id="2939690"/>
    <lineage>
        <taxon>Bacteria</taxon>
        <taxon>Pseudomonadati</taxon>
        <taxon>Pseudomonadota</taxon>
        <taxon>Betaproteobacteria</taxon>
        <taxon>Burkholderiales</taxon>
        <taxon>Burkholderiaceae</taxon>
        <taxon>Limnobacter</taxon>
    </lineage>
</organism>
<evidence type="ECO:0000256" key="3">
    <source>
        <dbReference type="ARBA" id="ARBA00023163"/>
    </source>
</evidence>
<feature type="domain" description="HTH arsR-type" evidence="4">
    <location>
        <begin position="15"/>
        <end position="108"/>
    </location>
</feature>
<evidence type="ECO:0000313" key="6">
    <source>
        <dbReference type="Proteomes" id="UP001165267"/>
    </source>
</evidence>
<dbReference type="PROSITE" id="PS50987">
    <property type="entry name" value="HTH_ARSR_2"/>
    <property type="match status" value="1"/>
</dbReference>
<dbReference type="SUPFAM" id="SSF46785">
    <property type="entry name" value="Winged helix' DNA-binding domain"/>
    <property type="match status" value="1"/>
</dbReference>
<dbReference type="EMBL" id="JANKHG010000017">
    <property type="protein sequence ID" value="MCR2746538.1"/>
    <property type="molecule type" value="Genomic_DNA"/>
</dbReference>
<gene>
    <name evidence="5" type="ORF">NSP04_07745</name>
</gene>
<dbReference type="RefSeq" id="WP_257511772.1">
    <property type="nucleotide sequence ID" value="NZ_JANKHG010000017.1"/>
</dbReference>
<dbReference type="InterPro" id="IPR036388">
    <property type="entry name" value="WH-like_DNA-bd_sf"/>
</dbReference>
<dbReference type="Gene3D" id="1.10.10.10">
    <property type="entry name" value="Winged helix-like DNA-binding domain superfamily/Winged helix DNA-binding domain"/>
    <property type="match status" value="1"/>
</dbReference>
<keyword evidence="2" id="KW-0238">DNA-binding</keyword>
<protein>
    <submittedName>
        <fullName evidence="5">Metalloregulator ArsR/SmtB family transcription factor</fullName>
    </submittedName>
</protein>
<dbReference type="InterPro" id="IPR036390">
    <property type="entry name" value="WH_DNA-bd_sf"/>
</dbReference>
<comment type="caution">
    <text evidence="5">The sequence shown here is derived from an EMBL/GenBank/DDBJ whole genome shotgun (WGS) entry which is preliminary data.</text>
</comment>
<dbReference type="PANTHER" id="PTHR43132:SF2">
    <property type="entry name" value="ARSENICAL RESISTANCE OPERON REPRESSOR ARSR-RELATED"/>
    <property type="match status" value="1"/>
</dbReference>
<dbReference type="Pfam" id="PF01022">
    <property type="entry name" value="HTH_5"/>
    <property type="match status" value="1"/>
</dbReference>
<dbReference type="PANTHER" id="PTHR43132">
    <property type="entry name" value="ARSENICAL RESISTANCE OPERON REPRESSOR ARSR-RELATED"/>
    <property type="match status" value="1"/>
</dbReference>
<dbReference type="InterPro" id="IPR051011">
    <property type="entry name" value="Metal_resp_trans_reg"/>
</dbReference>
<evidence type="ECO:0000259" key="4">
    <source>
        <dbReference type="PROSITE" id="PS50987"/>
    </source>
</evidence>
<sequence length="117" mass="12939">MTLQYSDSNTELLRLQLASAKATRFLRTLGNPARLLLLCQLAQGEKNVNELENVTGIRQPTLSQQLAVLREEELVSTRKEGKNVYYQIQSAAALDVMAVLYVHFCTPEALASSGRSA</sequence>
<keyword evidence="6" id="KW-1185">Reference proteome</keyword>
<dbReference type="InterPro" id="IPR011991">
    <property type="entry name" value="ArsR-like_HTH"/>
</dbReference>
<proteinExistence type="predicted"/>
<name>A0ABT1XIY2_9BURK</name>
<dbReference type="CDD" id="cd00090">
    <property type="entry name" value="HTH_ARSR"/>
    <property type="match status" value="1"/>
</dbReference>
<evidence type="ECO:0000313" key="5">
    <source>
        <dbReference type="EMBL" id="MCR2746538.1"/>
    </source>
</evidence>
<dbReference type="SMART" id="SM00418">
    <property type="entry name" value="HTH_ARSR"/>
    <property type="match status" value="1"/>
</dbReference>
<dbReference type="InterPro" id="IPR001845">
    <property type="entry name" value="HTH_ArsR_DNA-bd_dom"/>
</dbReference>
<keyword evidence="3" id="KW-0804">Transcription</keyword>
<dbReference type="Proteomes" id="UP001165267">
    <property type="component" value="Unassembled WGS sequence"/>
</dbReference>
<accession>A0ABT1XIY2</accession>
<evidence type="ECO:0000256" key="2">
    <source>
        <dbReference type="ARBA" id="ARBA00023125"/>
    </source>
</evidence>
<reference evidence="5" key="1">
    <citation type="submission" date="2022-07" db="EMBL/GenBank/DDBJ databases">
        <authorList>
            <person name="Xamxidin M."/>
        </authorList>
    </citation>
    <scope>NUCLEOTIDE SEQUENCE</scope>
    <source>
        <strain evidence="5">YS8-69</strain>
    </source>
</reference>
<keyword evidence="1" id="KW-0805">Transcription regulation</keyword>
<dbReference type="PRINTS" id="PR00778">
    <property type="entry name" value="HTHARSR"/>
</dbReference>